<evidence type="ECO:0000313" key="5">
    <source>
        <dbReference type="Proteomes" id="UP000228502"/>
    </source>
</evidence>
<reference evidence="4 5" key="1">
    <citation type="submission" date="2017-10" db="EMBL/GenBank/DDBJ databases">
        <title>genome sequences of Staph epi in chlorhexidine trial.</title>
        <authorList>
            <person name="Greninger A.L."/>
            <person name="Addetia A."/>
            <person name="Qin X."/>
            <person name="Zerr D."/>
        </authorList>
    </citation>
    <scope>NUCLEOTIDE SEQUENCE [LARGE SCALE GENOMIC DNA]</scope>
    <source>
        <strain evidence="4 5">SCH-17</strain>
    </source>
</reference>
<sequence>MDYLGQFAIVHLILHVVCICVAYWALNSIKLDQFFKKGYPLQVQVCMIFISILLGTAVSNFIVDLLQYSTQVKYLIK</sequence>
<feature type="transmembrane region" description="Helical" evidence="1">
    <location>
        <begin position="6"/>
        <end position="26"/>
    </location>
</feature>
<evidence type="ECO:0000256" key="1">
    <source>
        <dbReference type="SAM" id="Phobius"/>
    </source>
</evidence>
<protein>
    <submittedName>
        <fullName evidence="3">DUF1146 domain-containing protein</fullName>
    </submittedName>
</protein>
<dbReference type="Proteomes" id="UP000648077">
    <property type="component" value="Unassembled WGS sequence"/>
</dbReference>
<evidence type="ECO:0000313" key="4">
    <source>
        <dbReference type="EMBL" id="PIH09515.1"/>
    </source>
</evidence>
<gene>
    <name evidence="4" type="ORF">CTJ08_10530</name>
    <name evidence="2" type="ORF">H3963_09730</name>
    <name evidence="3" type="ORF">I3V53_06565</name>
</gene>
<keyword evidence="1" id="KW-1133">Transmembrane helix</keyword>
<keyword evidence="1" id="KW-0812">Transmembrane</keyword>
<proteinExistence type="predicted"/>
<dbReference type="EMBL" id="PEJG01000014">
    <property type="protein sequence ID" value="PIH09515.1"/>
    <property type="molecule type" value="Genomic_DNA"/>
</dbReference>
<dbReference type="Proteomes" id="UP000622362">
    <property type="component" value="Unassembled WGS sequence"/>
</dbReference>
<dbReference type="AlphaFoldDB" id="A0A0N1MTY0"/>
<feature type="transmembrane region" description="Helical" evidence="1">
    <location>
        <begin position="38"/>
        <end position="63"/>
    </location>
</feature>
<comment type="caution">
    <text evidence="3">The sequence shown here is derived from an EMBL/GenBank/DDBJ whole genome shotgun (WGS) entry which is preliminary data.</text>
</comment>
<dbReference type="Proteomes" id="UP000228502">
    <property type="component" value="Unassembled WGS sequence"/>
</dbReference>
<dbReference type="KEGG" id="seps:DP17_643"/>
<name>A0A0N1MTY0_STAEP</name>
<dbReference type="EMBL" id="JACGQI010000017">
    <property type="protein sequence ID" value="MBF2230699.1"/>
    <property type="molecule type" value="Genomic_DNA"/>
</dbReference>
<dbReference type="Pfam" id="PF06612">
    <property type="entry name" value="DUF1146"/>
    <property type="match status" value="1"/>
</dbReference>
<evidence type="ECO:0000313" key="2">
    <source>
        <dbReference type="EMBL" id="MBF2230699.1"/>
    </source>
</evidence>
<dbReference type="OrthoDB" id="1651016at2"/>
<dbReference type="NCBIfam" id="TIGR02327">
    <property type="entry name" value="int_mem_ywzB"/>
    <property type="match status" value="1"/>
</dbReference>
<dbReference type="EMBL" id="JADPYN010000010">
    <property type="protein sequence ID" value="MBF9303745.1"/>
    <property type="molecule type" value="Genomic_DNA"/>
</dbReference>
<organism evidence="3 6">
    <name type="scientific">Staphylococcus epidermidis</name>
    <dbReference type="NCBI Taxonomy" id="1282"/>
    <lineage>
        <taxon>Bacteria</taxon>
        <taxon>Bacillati</taxon>
        <taxon>Bacillota</taxon>
        <taxon>Bacilli</taxon>
        <taxon>Bacillales</taxon>
        <taxon>Staphylococcaceae</taxon>
        <taxon>Staphylococcus</taxon>
    </lineage>
</organism>
<accession>A0A0N1MTY0</accession>
<dbReference type="InterPro" id="IPR009526">
    <property type="entry name" value="DUF1146"/>
</dbReference>
<dbReference type="GeneID" id="50018201"/>
<evidence type="ECO:0000313" key="6">
    <source>
        <dbReference type="Proteomes" id="UP000622362"/>
    </source>
</evidence>
<dbReference type="RefSeq" id="WP_002456242.1">
    <property type="nucleotide sequence ID" value="NZ_AP019721.1"/>
</dbReference>
<evidence type="ECO:0000313" key="3">
    <source>
        <dbReference type="EMBL" id="MBF9303745.1"/>
    </source>
</evidence>
<reference evidence="2" key="2">
    <citation type="submission" date="2020-08" db="EMBL/GenBank/DDBJ databases">
        <title>Changes in the skin microbiome associated with squamous cell carcinoma in transplant recipients.</title>
        <authorList>
            <person name="Zaugg J."/>
            <person name="Krueger A."/>
            <person name="Lachner N."/>
        </authorList>
    </citation>
    <scope>NUCLEOTIDE SEQUENCE</scope>
    <source>
        <strain evidence="2">R5988</strain>
    </source>
</reference>
<reference evidence="3" key="3">
    <citation type="submission" date="2020-11" db="EMBL/GenBank/DDBJ databases">
        <title>Molecular epidemiology and genomic profiles of multidrug-resistant bacteria collected from clinical sources in South Africa.</title>
        <authorList>
            <person name="Asante J."/>
            <person name="Amoako D.G."/>
        </authorList>
    </citation>
    <scope>NUCLEOTIDE SEQUENCE</scope>
    <source>
        <strain evidence="3">C68</strain>
    </source>
</reference>
<keyword evidence="1" id="KW-0472">Membrane</keyword>